<protein>
    <submittedName>
        <fullName evidence="2">Uncharacterized protein</fullName>
    </submittedName>
</protein>
<comment type="caution">
    <text evidence="2">The sequence shown here is derived from an EMBL/GenBank/DDBJ whole genome shotgun (WGS) entry which is preliminary data.</text>
</comment>
<feature type="transmembrane region" description="Helical" evidence="1">
    <location>
        <begin position="82"/>
        <end position="106"/>
    </location>
</feature>
<reference evidence="2" key="1">
    <citation type="submission" date="2021-02" db="EMBL/GenBank/DDBJ databases">
        <authorList>
            <person name="Dougan E. K."/>
            <person name="Rhodes N."/>
            <person name="Thang M."/>
            <person name="Chan C."/>
        </authorList>
    </citation>
    <scope>NUCLEOTIDE SEQUENCE</scope>
</reference>
<evidence type="ECO:0000313" key="2">
    <source>
        <dbReference type="EMBL" id="CAE8655616.1"/>
    </source>
</evidence>
<accession>A0A813ITV3</accession>
<keyword evidence="1" id="KW-0472">Membrane</keyword>
<keyword evidence="1" id="KW-0812">Transmembrane</keyword>
<dbReference type="EMBL" id="CAJNNW010013652">
    <property type="protein sequence ID" value="CAE8655616.1"/>
    <property type="molecule type" value="Genomic_DNA"/>
</dbReference>
<keyword evidence="1" id="KW-1133">Transmembrane helix</keyword>
<evidence type="ECO:0000313" key="3">
    <source>
        <dbReference type="Proteomes" id="UP000626109"/>
    </source>
</evidence>
<dbReference type="AlphaFoldDB" id="A0A813ITV3"/>
<sequence length="121" mass="13172">MLLSSATACARMSARGTSSRQSSASNCLTIKLAKCPSAQLARYARRHQKVKRCCRCCCWGCLSCCWASFASSIQDVKMPAHIVVAVAVFVVVVVVVVVHICMILFWQDLPIYASKTRRGGG</sequence>
<feature type="non-terminal residue" evidence="2">
    <location>
        <position position="121"/>
    </location>
</feature>
<name>A0A813ITV3_POLGL</name>
<organism evidence="2 3">
    <name type="scientific">Polarella glacialis</name>
    <name type="common">Dinoflagellate</name>
    <dbReference type="NCBI Taxonomy" id="89957"/>
    <lineage>
        <taxon>Eukaryota</taxon>
        <taxon>Sar</taxon>
        <taxon>Alveolata</taxon>
        <taxon>Dinophyceae</taxon>
        <taxon>Suessiales</taxon>
        <taxon>Suessiaceae</taxon>
        <taxon>Polarella</taxon>
    </lineage>
</organism>
<dbReference type="Proteomes" id="UP000626109">
    <property type="component" value="Unassembled WGS sequence"/>
</dbReference>
<gene>
    <name evidence="2" type="ORF">PGLA2088_LOCUS11703</name>
</gene>
<evidence type="ECO:0000256" key="1">
    <source>
        <dbReference type="SAM" id="Phobius"/>
    </source>
</evidence>
<proteinExistence type="predicted"/>